<evidence type="ECO:0000313" key="22">
    <source>
        <dbReference type="EMBL" id="ETE74058.1"/>
    </source>
</evidence>
<evidence type="ECO:0000256" key="10">
    <source>
        <dbReference type="ARBA" id="ARBA00023015"/>
    </source>
</evidence>
<evidence type="ECO:0000256" key="4">
    <source>
        <dbReference type="ARBA" id="ARBA00022499"/>
    </source>
</evidence>
<feature type="compositionally biased region" description="Polar residues" evidence="20">
    <location>
        <begin position="321"/>
        <end position="330"/>
    </location>
</feature>
<dbReference type="InterPro" id="IPR025927">
    <property type="entry name" value="Znf_KANL2-like"/>
</dbReference>
<feature type="compositionally biased region" description="Pro residues" evidence="20">
    <location>
        <begin position="692"/>
        <end position="707"/>
    </location>
</feature>
<dbReference type="GO" id="GO:0005634">
    <property type="term" value="C:nucleus"/>
    <property type="evidence" value="ECO:0007669"/>
    <property type="project" value="UniProtKB-SubCell"/>
</dbReference>
<dbReference type="Pfam" id="PF00134">
    <property type="entry name" value="Cyclin_N"/>
    <property type="match status" value="1"/>
</dbReference>
<feature type="region of interest" description="Disordered" evidence="20">
    <location>
        <begin position="1405"/>
        <end position="1424"/>
    </location>
</feature>
<feature type="compositionally biased region" description="Polar residues" evidence="20">
    <location>
        <begin position="1681"/>
        <end position="1703"/>
    </location>
</feature>
<feature type="region of interest" description="Disordered" evidence="20">
    <location>
        <begin position="300"/>
        <end position="340"/>
    </location>
</feature>
<keyword evidence="8" id="KW-0832">Ubl conjugation</keyword>
<feature type="non-terminal residue" evidence="22">
    <location>
        <position position="1"/>
    </location>
</feature>
<dbReference type="GO" id="GO:0007019">
    <property type="term" value="P:microtubule depolymerization"/>
    <property type="evidence" value="ECO:0007669"/>
    <property type="project" value="TreeGrafter"/>
</dbReference>
<evidence type="ECO:0000256" key="7">
    <source>
        <dbReference type="ARBA" id="ARBA00022765"/>
    </source>
</evidence>
<evidence type="ECO:0000256" key="13">
    <source>
        <dbReference type="ARBA" id="ARBA00023163"/>
    </source>
</evidence>
<protein>
    <recommendedName>
        <fullName evidence="3">Cyclin-T1</fullName>
    </recommendedName>
</protein>
<evidence type="ECO:0000256" key="9">
    <source>
        <dbReference type="ARBA" id="ARBA00022990"/>
    </source>
</evidence>
<dbReference type="InterPro" id="IPR013763">
    <property type="entry name" value="Cyclin-like_dom"/>
</dbReference>
<evidence type="ECO:0000256" key="16">
    <source>
        <dbReference type="ARBA" id="ARBA00045498"/>
    </source>
</evidence>
<proteinExistence type="inferred from homology"/>
<keyword evidence="15" id="KW-0131">Cell cycle</keyword>
<evidence type="ECO:0000256" key="8">
    <source>
        <dbReference type="ARBA" id="ARBA00022843"/>
    </source>
</evidence>
<feature type="compositionally biased region" description="Basic and acidic residues" evidence="20">
    <location>
        <begin position="872"/>
        <end position="881"/>
    </location>
</feature>
<comment type="subunit">
    <text evidence="17">Cyclin-T1 is the predominant cyclin that associates with CDK9 to form a heterodimer called P-TEFb. P-TEFb forms a complex with AFF4/AF5Q31. Component of a complex which is at least composed of HTATSF1/Tat-SF1, P-TEFb complex, RNA pol II, SUPT5H, and NCL/nucleolin. Component of the 7SK snRNP complex at least composed of P-TEFb (composed of CDK9 and CCNT1/cyclin-T1), HEXIM1, HEXIM2, BCDIN3, SART3 proteins and 7SK and U6 snRNAs. Interacts (via central region) with ZMYND8 (via N-terminus); the interaction is direct and the association appears to occur between homodimeric ZMYND8 and the activated form of the P-TEFb complex. Interacts with BRD4, targets chromatin binding. Interacts with JMJD6. Interacts with MDFIC. Interacts with HSF1. Interacts with HTATSF1. Interacts with TBX21.</text>
</comment>
<dbReference type="FunFam" id="1.10.472.10:FF:000004">
    <property type="entry name" value="Cyclin T2"/>
    <property type="match status" value="1"/>
</dbReference>
<keyword evidence="9" id="KW-0007">Acetylation</keyword>
<feature type="compositionally biased region" description="Low complexity" evidence="20">
    <location>
        <begin position="2437"/>
        <end position="2458"/>
    </location>
</feature>
<dbReference type="PANTHER" id="PTHR21740">
    <property type="entry name" value="NCK-ASSOCIATED PROTEIN 5"/>
    <property type="match status" value="1"/>
</dbReference>
<feature type="compositionally biased region" description="Basic and acidic residues" evidence="20">
    <location>
        <begin position="492"/>
        <end position="510"/>
    </location>
</feature>
<feature type="compositionally biased region" description="Low complexity" evidence="20">
    <location>
        <begin position="1411"/>
        <end position="1424"/>
    </location>
</feature>
<keyword evidence="14" id="KW-0539">Nucleus</keyword>
<sequence length="2458" mass="269502">GGRRWYFTGEQLARSPSWRLGLDPDKELSYRQQAANLLQDMGQRLNVSQLTINTAIVYMHRFYMVQSFTHFHRNAVAPAALFLAAKVEEQPRKLEHVIKVTHACLHPLEAAPDTRSEGYLQQAQDLVILESIILQTLGFEITIDHPHTHVVKCTQLVRASKDLAQTSYFMATNSLHLTTFSLQYTPPVVACVCIHLACKWSNWEIPVSTDGKHWWEYVDATVTLELLDELTHEFLQILEKTPNRLKRIRNWRACQAARKSKTDEQSEDDGLSEQTILSMISRSASDTTIAGLMSLSTSSTSGATALLPATEGDSPGERGSTDISTDSWMSQHPPHKQEVSHRLANEISANPDHLHHDSSSGGSFVKQNIKGAPLAKVSLKEYRAKHAEELAAQKRQLENMEANVRSQYAYAAQNLLVQQQRERDVQQENNSSPIILKIPLGNNSDGSERPATEKADKPSSALKVRLPAPGDKPVASSKQDDIKVRIKVPPPMERHNLSDENSGKSRGEHKEKHKIHSSNHHHHHNHHSHKHSHGQPVVNTKRPGDPKHVNPTGIVSHKGYVPNCSSRKRPLSEETSVTVHEHQPKISKSSKGPTVPFPFPQHSGHSLEAAGLSFAQANKARGAHGKLDKSTAGANGHNMNQSIDYQDTVNMLHSLLSAQGMQPTQSSNFDFVHHYGEYLNPRAAASVDKPRPPPLPSEPPPPLPPLPKSSWVTHGTECGSYIRIMYAELSKSSLGTGMNRIRIHVLPSNRGQLTPVPRPQETLSCAFAHRPCSQPRLEGLEFCIKHILEDRNAPFKQCSYISTKNGRRCPNAAPKPEKKDGVSFCAEHARRNVLALQAQMKKSNPSPVRESLLCQLSSYAKTEQGSQTAENNRSEGSRILDEDSWSDGDQEPLTVDQTWRGDPDSEADSIDSDQEDPLKHAGVYTAEEVALIMREKLIRLQSLYIDQFKRLQHLLKEKKRRNNQICSSLLTGPEGLMSKERENLKRLKYLRRYRQRYGVEALLHRQLKERRMLATEGAGQQAHTTRSSQRCLAFVEDVRCSNQSLPMTRHCLIHICQDTNQLLFKLCPGSEEAPCSKTVPVNLSENPCCPLHLQLPPQMYIPEQVLCVPEELETISTDLYLSAAELRPTESLPLEFSDDLDVVGDGMQCPPSPLLADASAALENQLSKNVSEAPLIVCSDEESVRQGLPTQAGRGSFPRQITPLASEPPQELSVQHHVRRKRENCGNLQNSSPWDILMGSSRQEAANQAAWRGLSKMKATNGKSDEGKPGGWACHSVHHWAPEERSMKLGTLLLDSLCPKETMSEIELQCEMKPEGDGHEPRTPQDLLQRLRELEAENLALVQANENQRETYERCLDEVANHVVQALLNQKDLREECIKLKKRVFDLERQNQALSDLFHRKLTSGSLSQTPAHPASLLSSPSPISQPGTVEKLPVSFPLGRCLLQREVISGEHCLEIPGSNPQSLEALSPFLRKKAQILEVLRSLEEMDPLLAFPSPWRDPGQLSSPEGVTAEAWPCLLLAQGEGVPGQPPLKSEGSSSSSSDEAGEPDPPEKGHPGQVLLSALAEHKLELGEVETYLQHVLREAGDSALLNGEPSGPCLMGNPEGQARSYKHIQAVSCLEALGSPSACREPAYLSVLASSEDKDKSRQGLPIPSPSKVLKLLKMPPPPSPAALRLSPQLTRSSKIPCRSNTYEVYHSPTPSRKGSPDSPFPADSGIGGGHPSPKAGRPLVPESPPIAPTLPDPFGYHKPHEYENILELTLSTAVSSRSPSSRETKLDAPEALLPSCRLALRAVPPGDVPLEPCPAGHQEKSGPESRRSPPLARRNPDNSNSGASGSTKRMLEVAASMPFKERLTVLGRLKGAEGKEGPGFEKGRAPTRPGERGESLPDAHPRLGSGSSSLKHPEPCHGNESTPRCYSSHSVGSRGNDAEHQASKNRSLGTPANRNPSKPLPPGKNAKSPHGSPTKLPSKSPTKPPAPEPKPCPPTAKAHSSFGRKHPPGPDQAKGKAGPPASIEEKVMKGIEENVLRRHKGGPAAGETKQKNSSGLASWFGLRKSKLPALSRRPETPKAKDSKAGSRKLESESLNISKLMEKAEDLRKALEEEKAYINGLALDKPRSHTCDTGHSQLTLMYQEVTAENFMQQLLNRVDGKEAPCETHLEQKNELQGLQRGLRDAKDPRLIRPPRNGIVGHLHACPEAPDKLHEAALREELPSDDSLAELVTSQHFAVCSSLTRTLDSGIGTFPPPDYCSGMPCKSVPKLRPRLDPPPAGPLPLRGPPLVTRVPRKARTLEREVPSAEDLMGPSKHQSMPAFHGILTSAEPALSRHDRRGCLQDLCSEASNPRRIQHGKNWTFPNAKASAGMDPFLCSPDRLEELHGSAMGSACNVVERRRASSEGPQASPAFSTSSSRTPSASDVGEEGSTEACSRDMGPEGQPGLENSESLSDSLYDSLSSCGSQG</sequence>
<evidence type="ECO:0000256" key="17">
    <source>
        <dbReference type="ARBA" id="ARBA00046481"/>
    </source>
</evidence>
<feature type="compositionally biased region" description="Polar residues" evidence="20">
    <location>
        <begin position="1828"/>
        <end position="1838"/>
    </location>
</feature>
<gene>
    <name evidence="22" type="primary">CCNT1</name>
    <name evidence="22" type="ORF">L345_00087</name>
</gene>
<feature type="region of interest" description="Disordered" evidence="20">
    <location>
        <begin position="684"/>
        <end position="708"/>
    </location>
</feature>
<feature type="compositionally biased region" description="Basic and acidic residues" evidence="20">
    <location>
        <begin position="2063"/>
        <end position="2082"/>
    </location>
</feature>
<keyword evidence="10" id="KW-0805">Transcription regulation</keyword>
<dbReference type="EMBL" id="AZIM01000009">
    <property type="protein sequence ID" value="ETE74058.1"/>
    <property type="molecule type" value="Genomic_DNA"/>
</dbReference>
<dbReference type="InterPro" id="IPR047320">
    <property type="entry name" value="CYCLIN_CCNT1_rpt2"/>
</dbReference>
<feature type="region of interest" description="Disordered" evidence="20">
    <location>
        <begin position="620"/>
        <end position="641"/>
    </location>
</feature>
<comment type="caution">
    <text evidence="22">The sequence shown here is derived from an EMBL/GenBank/DDBJ whole genome shotgun (WGS) entry which is preliminary data.</text>
</comment>
<feature type="compositionally biased region" description="Low complexity" evidence="20">
    <location>
        <begin position="1963"/>
        <end position="1972"/>
    </location>
</feature>
<dbReference type="CDD" id="cd20597">
    <property type="entry name" value="CYCLIN_CCNT1_rpt2"/>
    <property type="match status" value="1"/>
</dbReference>
<evidence type="ECO:0000256" key="14">
    <source>
        <dbReference type="ARBA" id="ARBA00023242"/>
    </source>
</evidence>
<feature type="region of interest" description="Disordered" evidence="20">
    <location>
        <begin position="863"/>
        <end position="919"/>
    </location>
</feature>
<dbReference type="Gene3D" id="1.10.472.10">
    <property type="entry name" value="Cyclin-like"/>
    <property type="match status" value="2"/>
</dbReference>
<evidence type="ECO:0000256" key="1">
    <source>
        <dbReference type="ARBA" id="ARBA00004123"/>
    </source>
</evidence>
<accession>V8PJ73</accession>
<evidence type="ECO:0000259" key="21">
    <source>
        <dbReference type="SMART" id="SM00385"/>
    </source>
</evidence>
<feature type="compositionally biased region" description="Basic and acidic residues" evidence="20">
    <location>
        <begin position="1808"/>
        <end position="1818"/>
    </location>
</feature>
<dbReference type="GO" id="GO:0001578">
    <property type="term" value="P:microtubule bundle formation"/>
    <property type="evidence" value="ECO:0007669"/>
    <property type="project" value="TreeGrafter"/>
</dbReference>
<dbReference type="Proteomes" id="UP000018936">
    <property type="component" value="Unassembled WGS sequence"/>
</dbReference>
<feature type="region of interest" description="Disordered" evidence="20">
    <location>
        <begin position="421"/>
        <end position="596"/>
    </location>
</feature>
<feature type="region of interest" description="Disordered" evidence="20">
    <location>
        <begin position="1526"/>
        <end position="1557"/>
    </location>
</feature>
<dbReference type="InterPro" id="IPR026163">
    <property type="entry name" value="Nckap5l"/>
</dbReference>
<comment type="function">
    <text evidence="16">Regulatory subunit of the cyclin-dependent kinase pair (CDK9/cyclin-T1) complex, also called positive transcription elongation factor B (P-TEFb), which facilitates the transition from abortive to productive elongation by phosphorylating the CTD (C-terminal domain) of the large subunit of RNA polymerase II (RNA Pol II). Required to activate the protein kinase activity of CDK9: acts by mediating formation of liquid-liquid phase separation (LLPS) that enhances binding of P-TEFb to the CTD of RNA Pol II.</text>
</comment>
<evidence type="ECO:0000256" key="18">
    <source>
        <dbReference type="RuleBase" id="RU000383"/>
    </source>
</evidence>
<dbReference type="GO" id="GO:0051301">
    <property type="term" value="P:cell division"/>
    <property type="evidence" value="ECO:0007669"/>
    <property type="project" value="UniProtKB-KW"/>
</dbReference>
<dbReference type="Pfam" id="PF15246">
    <property type="entry name" value="NCKAP5"/>
    <property type="match status" value="1"/>
</dbReference>
<keyword evidence="23" id="KW-1185">Reference proteome</keyword>
<feature type="compositionally biased region" description="Low complexity" evidence="20">
    <location>
        <begin position="1534"/>
        <end position="1543"/>
    </location>
</feature>
<feature type="compositionally biased region" description="Pro residues" evidence="20">
    <location>
        <begin position="1732"/>
        <end position="1742"/>
    </location>
</feature>
<comment type="subcellular location">
    <subcellularLocation>
        <location evidence="1">Nucleus</location>
    </subcellularLocation>
</comment>
<dbReference type="Pfam" id="PF13891">
    <property type="entry name" value="zf-C3HC3H_KANSL2"/>
    <property type="match status" value="2"/>
</dbReference>
<keyword evidence="5" id="KW-0597">Phosphoprotein</keyword>
<feature type="compositionally biased region" description="Basic and acidic residues" evidence="20">
    <location>
        <begin position="446"/>
        <end position="457"/>
    </location>
</feature>
<dbReference type="InterPro" id="IPR006671">
    <property type="entry name" value="Cyclin_N"/>
</dbReference>
<feature type="compositionally biased region" description="Pro residues" evidence="20">
    <location>
        <begin position="1973"/>
        <end position="1985"/>
    </location>
</feature>
<evidence type="ECO:0000256" key="11">
    <source>
        <dbReference type="ARBA" id="ARBA00023054"/>
    </source>
</evidence>
<feature type="region of interest" description="Disordered" evidence="20">
    <location>
        <begin position="1763"/>
        <end position="1782"/>
    </location>
</feature>
<organism evidence="22 23">
    <name type="scientific">Ophiophagus hannah</name>
    <name type="common">King cobra</name>
    <name type="synonym">Naja hannah</name>
    <dbReference type="NCBI Taxonomy" id="8665"/>
    <lineage>
        <taxon>Eukaryota</taxon>
        <taxon>Metazoa</taxon>
        <taxon>Chordata</taxon>
        <taxon>Craniata</taxon>
        <taxon>Vertebrata</taxon>
        <taxon>Euteleostomi</taxon>
        <taxon>Lepidosauria</taxon>
        <taxon>Squamata</taxon>
        <taxon>Bifurcata</taxon>
        <taxon>Unidentata</taxon>
        <taxon>Episquamata</taxon>
        <taxon>Toxicofera</taxon>
        <taxon>Serpentes</taxon>
        <taxon>Colubroidea</taxon>
        <taxon>Elapidae</taxon>
        <taxon>Elapinae</taxon>
        <taxon>Ophiophagus</taxon>
    </lineage>
</organism>
<feature type="coiled-coil region" evidence="19">
    <location>
        <begin position="1331"/>
        <end position="1390"/>
    </location>
</feature>
<dbReference type="SUPFAM" id="SSF47954">
    <property type="entry name" value="Cyclin-like"/>
    <property type="match status" value="2"/>
</dbReference>
<evidence type="ECO:0000256" key="15">
    <source>
        <dbReference type="ARBA" id="ARBA00023306"/>
    </source>
</evidence>
<dbReference type="OrthoDB" id="8930856at2759"/>
<evidence type="ECO:0000256" key="19">
    <source>
        <dbReference type="SAM" id="Coils"/>
    </source>
</evidence>
<evidence type="ECO:0000256" key="6">
    <source>
        <dbReference type="ARBA" id="ARBA00022618"/>
    </source>
</evidence>
<keyword evidence="7" id="KW-0013">ADP-ribosylation</keyword>
<feature type="compositionally biased region" description="Basic and acidic residues" evidence="20">
    <location>
        <begin position="1861"/>
        <end position="1892"/>
    </location>
</feature>
<dbReference type="FunFam" id="1.10.472.10:FF:000009">
    <property type="entry name" value="cyclin-T2 isoform X1"/>
    <property type="match status" value="1"/>
</dbReference>
<feature type="compositionally biased region" description="Polar residues" evidence="20">
    <location>
        <begin position="1935"/>
        <end position="1947"/>
    </location>
</feature>
<name>V8PJ73_OPHHA</name>
<feature type="compositionally biased region" description="Acidic residues" evidence="20">
    <location>
        <begin position="904"/>
        <end position="915"/>
    </location>
</feature>
<evidence type="ECO:0000256" key="20">
    <source>
        <dbReference type="SAM" id="MobiDB-lite"/>
    </source>
</evidence>
<evidence type="ECO:0000256" key="12">
    <source>
        <dbReference type="ARBA" id="ARBA00023127"/>
    </source>
</evidence>
<dbReference type="GO" id="GO:0035371">
    <property type="term" value="C:microtubule plus-end"/>
    <property type="evidence" value="ECO:0007669"/>
    <property type="project" value="TreeGrafter"/>
</dbReference>
<keyword evidence="4" id="KW-1017">Isopeptide bond</keyword>
<dbReference type="InterPro" id="IPR032769">
    <property type="entry name" value="NCKAP5_C"/>
</dbReference>
<dbReference type="PANTHER" id="PTHR21740:SF3">
    <property type="entry name" value="NCK-ASSOCIATED PROTEIN 5-LIKE"/>
    <property type="match status" value="1"/>
</dbReference>
<reference evidence="22 23" key="1">
    <citation type="journal article" date="2013" name="Proc. Natl. Acad. Sci. U.S.A.">
        <title>The king cobra genome reveals dynamic gene evolution and adaptation in the snake venom system.</title>
        <authorList>
            <person name="Vonk F.J."/>
            <person name="Casewell N.R."/>
            <person name="Henkel C.V."/>
            <person name="Heimberg A.M."/>
            <person name="Jansen H.J."/>
            <person name="McCleary R.J."/>
            <person name="Kerkkamp H.M."/>
            <person name="Vos R.A."/>
            <person name="Guerreiro I."/>
            <person name="Calvete J.J."/>
            <person name="Wuster W."/>
            <person name="Woods A.E."/>
            <person name="Logan J.M."/>
            <person name="Harrison R.A."/>
            <person name="Castoe T.A."/>
            <person name="de Koning A.P."/>
            <person name="Pollock D.D."/>
            <person name="Yandell M."/>
            <person name="Calderon D."/>
            <person name="Renjifo C."/>
            <person name="Currier R.B."/>
            <person name="Salgado D."/>
            <person name="Pla D."/>
            <person name="Sanz L."/>
            <person name="Hyder A.S."/>
            <person name="Ribeiro J.M."/>
            <person name="Arntzen J.W."/>
            <person name="van den Thillart G.E."/>
            <person name="Boetzer M."/>
            <person name="Pirovano W."/>
            <person name="Dirks R.P."/>
            <person name="Spaink H.P."/>
            <person name="Duboule D."/>
            <person name="McGlinn E."/>
            <person name="Kini R.M."/>
            <person name="Richardson M.K."/>
        </authorList>
    </citation>
    <scope>NUCLEOTIDE SEQUENCE</scope>
    <source>
        <tissue evidence="22">Blood</tissue>
    </source>
</reference>
<feature type="region of interest" description="Disordered" evidence="20">
    <location>
        <begin position="1794"/>
        <end position="2082"/>
    </location>
</feature>
<feature type="region of interest" description="Disordered" evidence="20">
    <location>
        <begin position="2388"/>
        <end position="2458"/>
    </location>
</feature>
<feature type="domain" description="Cyclin-like" evidence="21">
    <location>
        <begin position="36"/>
        <end position="135"/>
    </location>
</feature>
<keyword evidence="12 18" id="KW-0195">Cyclin</keyword>
<evidence type="ECO:0000256" key="3">
    <source>
        <dbReference type="ARBA" id="ARBA00020096"/>
    </source>
</evidence>
<feature type="compositionally biased region" description="Basic residues" evidence="20">
    <location>
        <begin position="511"/>
        <end position="533"/>
    </location>
</feature>
<dbReference type="Pfam" id="PF21797">
    <property type="entry name" value="CycT2-like_C"/>
    <property type="match status" value="1"/>
</dbReference>
<feature type="compositionally biased region" description="Polar residues" evidence="20">
    <location>
        <begin position="1910"/>
        <end position="1924"/>
    </location>
</feature>
<dbReference type="InterPro" id="IPR036915">
    <property type="entry name" value="Cyclin-like_sf"/>
</dbReference>
<evidence type="ECO:0000256" key="2">
    <source>
        <dbReference type="ARBA" id="ARBA00008638"/>
    </source>
</evidence>
<feature type="compositionally biased region" description="Low complexity" evidence="20">
    <location>
        <begin position="300"/>
        <end position="310"/>
    </location>
</feature>
<dbReference type="SMART" id="SM00385">
    <property type="entry name" value="CYCLIN"/>
    <property type="match status" value="1"/>
</dbReference>
<keyword evidence="11 19" id="KW-0175">Coiled coil</keyword>
<comment type="similarity">
    <text evidence="2">Belongs to the cyclin family. Cyclin C subfamily.</text>
</comment>
<keyword evidence="6" id="KW-0132">Cell division</keyword>
<feature type="compositionally biased region" description="Basic and acidic residues" evidence="20">
    <location>
        <begin position="2014"/>
        <end position="2027"/>
    </location>
</feature>
<evidence type="ECO:0000256" key="5">
    <source>
        <dbReference type="ARBA" id="ARBA00022553"/>
    </source>
</evidence>
<keyword evidence="13" id="KW-0804">Transcription</keyword>
<feature type="region of interest" description="Disordered" evidence="20">
    <location>
        <begin position="1640"/>
        <end position="1749"/>
    </location>
</feature>
<evidence type="ECO:0000313" key="23">
    <source>
        <dbReference type="Proteomes" id="UP000018936"/>
    </source>
</evidence>
<feature type="compositionally biased region" description="Low complexity" evidence="20">
    <location>
        <begin position="2399"/>
        <end position="2414"/>
    </location>
</feature>